<dbReference type="EMBL" id="JAFITA010000004">
    <property type="protein sequence ID" value="MBN4077366.1"/>
    <property type="molecule type" value="Genomic_DNA"/>
</dbReference>
<name>A0ABS3AVH8_9FIRM</name>
<keyword evidence="3" id="KW-1185">Reference proteome</keyword>
<protein>
    <submittedName>
        <fullName evidence="2">Uncharacterized protein</fullName>
    </submittedName>
</protein>
<comment type="caution">
    <text evidence="2">The sequence shown here is derived from an EMBL/GenBank/DDBJ whole genome shotgun (WGS) entry which is preliminary data.</text>
</comment>
<evidence type="ECO:0000256" key="1">
    <source>
        <dbReference type="SAM" id="SignalP"/>
    </source>
</evidence>
<proteinExistence type="predicted"/>
<gene>
    <name evidence="2" type="ORF">JYT19_00475</name>
</gene>
<evidence type="ECO:0000313" key="2">
    <source>
        <dbReference type="EMBL" id="MBN4077366.1"/>
    </source>
</evidence>
<organism evidence="2 3">
    <name type="scientific">Sulfobacillus acidophilus</name>
    <dbReference type="NCBI Taxonomy" id="53633"/>
    <lineage>
        <taxon>Bacteria</taxon>
        <taxon>Bacillati</taxon>
        <taxon>Bacillota</taxon>
        <taxon>Clostridia</taxon>
        <taxon>Eubacteriales</taxon>
        <taxon>Clostridiales Family XVII. Incertae Sedis</taxon>
        <taxon>Sulfobacillus</taxon>
    </lineage>
</organism>
<keyword evidence="1" id="KW-0732">Signal</keyword>
<accession>A0ABS3AVH8</accession>
<reference evidence="2" key="1">
    <citation type="submission" date="2021-02" db="EMBL/GenBank/DDBJ databases">
        <title>Activity-based single-cell genomes from oceanic crustal fluid captures similar information to metagenomic and metatranscriptomic surveys with orders of magnitude less sampling.</title>
        <authorList>
            <person name="D'Angelo T.S."/>
            <person name="Orcutt B.N."/>
        </authorList>
    </citation>
    <scope>NUCLEOTIDE SEQUENCE [LARGE SCALE GENOMIC DNA]</scope>
    <source>
        <strain evidence="2">AH-315-E05</strain>
    </source>
</reference>
<dbReference type="Proteomes" id="UP000765003">
    <property type="component" value="Unassembled WGS sequence"/>
</dbReference>
<feature type="signal peptide" evidence="1">
    <location>
        <begin position="1"/>
        <end position="36"/>
    </location>
</feature>
<feature type="chain" id="PRO_5046463992" evidence="1">
    <location>
        <begin position="37"/>
        <end position="469"/>
    </location>
</feature>
<sequence>MLLAKYVKQKHFMLNKRFGMKCFFVLCLCFCSALFAQKSNENSLIVIEENEEYEPHEIKHISDGFAHGTFKLPALYQFTAKENHPFRILPSILLKVGGSISVDLDVSISGFTRAIVGLYPAKYNFDWQIYDSYLKFHNNDLSVHVGYLVVPWEVTQGIGLLNRLNPIDYRQGPMFGPNFEGRMPQLGALIQTSFFGVGFEAAGFFHHTPSRGCFVSSQIGGLQIGHYQQALIQLPKGGETFFSGEDRSKFLTPSAFFAPSLAFLLKKNFGSVDARLSGVWNFNEVPFFNFTNNTLFYTRTATLGFGAIWSLGAILLKAEGLVQPKIWGGKTTTLQKGNEFNSANLDHLAFVVGIEGSYGELFSGSFELLNKNWLGVNEDEVLFGVGKPSRLALAVVFEGKFAQNWQWKLKGEAGIIEPDFLMNSDFLYHFKNIDFKTGVFANIFAGSYNTPGWLMNSSSQIGILLKKSI</sequence>
<evidence type="ECO:0000313" key="3">
    <source>
        <dbReference type="Proteomes" id="UP000765003"/>
    </source>
</evidence>